<dbReference type="EC" id="2.1.1.37" evidence="1"/>
<keyword evidence="2 6" id="KW-0489">Methyltransferase</keyword>
<evidence type="ECO:0000256" key="4">
    <source>
        <dbReference type="ARBA" id="ARBA00022691"/>
    </source>
</evidence>
<dbReference type="GO" id="GO:0009307">
    <property type="term" value="P:DNA restriction-modification system"/>
    <property type="evidence" value="ECO:0007669"/>
    <property type="project" value="UniProtKB-KW"/>
</dbReference>
<dbReference type="PANTHER" id="PTHR10629">
    <property type="entry name" value="CYTOSINE-SPECIFIC METHYLTRANSFERASE"/>
    <property type="match status" value="1"/>
</dbReference>
<evidence type="ECO:0000313" key="7">
    <source>
        <dbReference type="EMBL" id="RFT07356.1"/>
    </source>
</evidence>
<dbReference type="OrthoDB" id="9813719at2"/>
<dbReference type="GO" id="GO:0044027">
    <property type="term" value="P:negative regulation of gene expression via chromosomal CpG island methylation"/>
    <property type="evidence" value="ECO:0007669"/>
    <property type="project" value="TreeGrafter"/>
</dbReference>
<dbReference type="EMBL" id="QQRQ01000003">
    <property type="protein sequence ID" value="RFT07356.1"/>
    <property type="molecule type" value="Genomic_DNA"/>
</dbReference>
<dbReference type="PRINTS" id="PR00105">
    <property type="entry name" value="C5METTRFRASE"/>
</dbReference>
<dbReference type="InterPro" id="IPR050390">
    <property type="entry name" value="C5-Methyltransferase"/>
</dbReference>
<keyword evidence="5" id="KW-0680">Restriction system</keyword>
<dbReference type="GeneID" id="97994770"/>
<dbReference type="InterPro" id="IPR031303">
    <property type="entry name" value="C5_meth_CS"/>
</dbReference>
<evidence type="ECO:0000256" key="5">
    <source>
        <dbReference type="ARBA" id="ARBA00022747"/>
    </source>
</evidence>
<feature type="active site" evidence="6">
    <location>
        <position position="82"/>
    </location>
</feature>
<evidence type="ECO:0000256" key="3">
    <source>
        <dbReference type="ARBA" id="ARBA00022679"/>
    </source>
</evidence>
<dbReference type="InterPro" id="IPR001525">
    <property type="entry name" value="C5_MeTfrase"/>
</dbReference>
<dbReference type="GO" id="GO:0003677">
    <property type="term" value="F:DNA binding"/>
    <property type="evidence" value="ECO:0007669"/>
    <property type="project" value="TreeGrafter"/>
</dbReference>
<dbReference type="Gene3D" id="3.90.120.10">
    <property type="entry name" value="DNA Methylase, subunit A, domain 2"/>
    <property type="match status" value="1"/>
</dbReference>
<comment type="caution">
    <text evidence="7">The sequence shown here is derived from an EMBL/GenBank/DDBJ whole genome shotgun (WGS) entry which is preliminary data.</text>
</comment>
<organism evidence="7 8">
    <name type="scientific">Evtepia gabavorous</name>
    <dbReference type="NCBI Taxonomy" id="2211183"/>
    <lineage>
        <taxon>Bacteria</taxon>
        <taxon>Bacillati</taxon>
        <taxon>Bacillota</taxon>
        <taxon>Clostridia</taxon>
        <taxon>Eubacteriales</taxon>
        <taxon>Evtepia</taxon>
    </lineage>
</organism>
<keyword evidence="8" id="KW-1185">Reference proteome</keyword>
<evidence type="ECO:0000256" key="6">
    <source>
        <dbReference type="PROSITE-ProRule" id="PRU01016"/>
    </source>
</evidence>
<dbReference type="Gene3D" id="3.40.50.150">
    <property type="entry name" value="Vaccinia Virus protein VP39"/>
    <property type="match status" value="1"/>
</dbReference>
<dbReference type="InterPro" id="IPR029063">
    <property type="entry name" value="SAM-dependent_MTases_sf"/>
</dbReference>
<comment type="similarity">
    <text evidence="6">Belongs to the class I-like SAM-binding methyltransferase superfamily. C5-methyltransferase family.</text>
</comment>
<dbReference type="Proteomes" id="UP000260649">
    <property type="component" value="Unassembled WGS sequence"/>
</dbReference>
<dbReference type="PROSITE" id="PS00095">
    <property type="entry name" value="C5_MTASE_2"/>
    <property type="match status" value="1"/>
</dbReference>
<reference evidence="7 8" key="1">
    <citation type="submission" date="2018-07" db="EMBL/GenBank/DDBJ databases">
        <title>GABA Modulating Bacteria of the Human Gut Microbiota.</title>
        <authorList>
            <person name="Strandwitz P."/>
            <person name="Kim K.H."/>
            <person name="Terekhova D."/>
            <person name="Liu J.K."/>
            <person name="Sharma A."/>
            <person name="Levering J."/>
            <person name="Mcdonald D."/>
            <person name="Dietrich D."/>
            <person name="Ramadhar T.R."/>
            <person name="Lekbua A."/>
            <person name="Mroue N."/>
            <person name="Liston C."/>
            <person name="Stewart E.J."/>
            <person name="Dubin M.J."/>
            <person name="Zengler K."/>
            <person name="Knight R."/>
            <person name="Gilbert J.A."/>
            <person name="Clardy J."/>
            <person name="Lewis K."/>
        </authorList>
    </citation>
    <scope>NUCLEOTIDE SEQUENCE [LARGE SCALE GENOMIC DNA]</scope>
    <source>
        <strain evidence="7 8">KLE1738</strain>
    </source>
</reference>
<accession>A0A3E2B5V6</accession>
<proteinExistence type="inferred from homology"/>
<protein>
    <recommendedName>
        <fullName evidence="1">DNA (cytosine-5-)-methyltransferase</fullName>
        <ecNumber evidence="1">2.1.1.37</ecNumber>
    </recommendedName>
</protein>
<dbReference type="RefSeq" id="WP_117141786.1">
    <property type="nucleotide sequence ID" value="NZ_CAKXKJ010000002.1"/>
</dbReference>
<dbReference type="SUPFAM" id="SSF53335">
    <property type="entry name" value="S-adenosyl-L-methionine-dependent methyltransferases"/>
    <property type="match status" value="1"/>
</dbReference>
<evidence type="ECO:0000256" key="1">
    <source>
        <dbReference type="ARBA" id="ARBA00011975"/>
    </source>
</evidence>
<dbReference type="REBASE" id="302125">
    <property type="entry name" value="M.Eba1738ORF3310P"/>
</dbReference>
<dbReference type="PANTHER" id="PTHR10629:SF52">
    <property type="entry name" value="DNA (CYTOSINE-5)-METHYLTRANSFERASE 1"/>
    <property type="match status" value="1"/>
</dbReference>
<evidence type="ECO:0000313" key="8">
    <source>
        <dbReference type="Proteomes" id="UP000260649"/>
    </source>
</evidence>
<dbReference type="GO" id="GO:0032259">
    <property type="term" value="P:methylation"/>
    <property type="evidence" value="ECO:0007669"/>
    <property type="project" value="UniProtKB-KW"/>
</dbReference>
<sequence length="394" mass="44265">MTINSIELFTGAGGLAMGMQLAGCHHRALIEWDKDSCDTLRGNISSGYPPAHDWHVIQSDVRKINYSSLDFSVQLISGGPPCQPFSLGGKHQAYNDHRDMFPEAVRAVRELKPKAFVFENVKGLLRKSFSTYFNYILLQLTYPDVIRTESQTWFEHLAILEKLHTSGHYSGVKYNVVSRLLNAADYGVPQSRHRVVIVGFRENLGVEWSFPEGDYSREALLYKKYIIGEYWESHRVASNHRTTPTASELKKAQLFASKYADVKEAPKPWQTVRDAIGDLPDPQSKAALKIANHEFRPGARSYAGHTGSVLDEPSKTIKAGAHGVPGGENTVVLDDGSVRYYTVRESARIQTFPDDYLFFGSWTESMRQIGNAVPVRLAQMIGESVIKELRRVEK</sequence>
<dbReference type="AlphaFoldDB" id="A0A3E2B5V6"/>
<keyword evidence="4 6" id="KW-0949">S-adenosyl-L-methionine</keyword>
<dbReference type="GO" id="GO:0003886">
    <property type="term" value="F:DNA (cytosine-5-)-methyltransferase activity"/>
    <property type="evidence" value="ECO:0007669"/>
    <property type="project" value="UniProtKB-EC"/>
</dbReference>
<dbReference type="PROSITE" id="PS51679">
    <property type="entry name" value="SAM_MT_C5"/>
    <property type="match status" value="1"/>
</dbReference>
<name>A0A3E2B5V6_9FIRM</name>
<evidence type="ECO:0000256" key="2">
    <source>
        <dbReference type="ARBA" id="ARBA00022603"/>
    </source>
</evidence>
<gene>
    <name evidence="7" type="ORF">DV520_03310</name>
</gene>
<dbReference type="Pfam" id="PF00145">
    <property type="entry name" value="DNA_methylase"/>
    <property type="match status" value="2"/>
</dbReference>
<keyword evidence="3 6" id="KW-0808">Transferase</keyword>